<gene>
    <name evidence="1" type="ORF">CHM34_15420</name>
</gene>
<protein>
    <submittedName>
        <fullName evidence="1">Uncharacterized protein</fullName>
    </submittedName>
</protein>
<proteinExistence type="predicted"/>
<reference evidence="1 2" key="1">
    <citation type="submission" date="2017-07" db="EMBL/GenBank/DDBJ databases">
        <title>The genome sequence of Paludifilum halophilum highlights mechanisms for microbial adaptation to high salt environemnts.</title>
        <authorList>
            <person name="Belbahri L."/>
        </authorList>
    </citation>
    <scope>NUCLEOTIDE SEQUENCE [LARGE SCALE GENOMIC DNA]</scope>
    <source>
        <strain evidence="1 2">DSM 102817</strain>
    </source>
</reference>
<keyword evidence="2" id="KW-1185">Reference proteome</keyword>
<evidence type="ECO:0000313" key="1">
    <source>
        <dbReference type="EMBL" id="OYD06686.1"/>
    </source>
</evidence>
<organism evidence="1 2">
    <name type="scientific">Paludifilum halophilum</name>
    <dbReference type="NCBI Taxonomy" id="1642702"/>
    <lineage>
        <taxon>Bacteria</taxon>
        <taxon>Bacillati</taxon>
        <taxon>Bacillota</taxon>
        <taxon>Bacilli</taxon>
        <taxon>Bacillales</taxon>
        <taxon>Thermoactinomycetaceae</taxon>
        <taxon>Paludifilum</taxon>
    </lineage>
</organism>
<accession>A0A235B2Z7</accession>
<name>A0A235B2Z7_9BACL</name>
<sequence>MIFFDYKPLRDEEQNPTANRNKISLDTARVFVCIKAIVDTVRFYWMLASASFTIFATELFRRFFKVHISGCIHPWIDRRGDLLKLLVKGRLATQQRSYMDRNFTGTSFGMIPF</sequence>
<evidence type="ECO:0000313" key="2">
    <source>
        <dbReference type="Proteomes" id="UP000215459"/>
    </source>
</evidence>
<dbReference type="EMBL" id="NOWF01000010">
    <property type="protein sequence ID" value="OYD06686.1"/>
    <property type="molecule type" value="Genomic_DNA"/>
</dbReference>
<comment type="caution">
    <text evidence="1">The sequence shown here is derived from an EMBL/GenBank/DDBJ whole genome shotgun (WGS) entry which is preliminary data.</text>
</comment>
<dbReference type="Proteomes" id="UP000215459">
    <property type="component" value="Unassembled WGS sequence"/>
</dbReference>
<dbReference type="AlphaFoldDB" id="A0A235B2Z7"/>